<dbReference type="InterPro" id="IPR002110">
    <property type="entry name" value="Ankyrin_rpt"/>
</dbReference>
<evidence type="ECO:0000313" key="4">
    <source>
        <dbReference type="RefSeq" id="XP_046592935.1"/>
    </source>
</evidence>
<dbReference type="Gene3D" id="1.25.40.20">
    <property type="entry name" value="Ankyrin repeat-containing domain"/>
    <property type="match status" value="2"/>
</dbReference>
<evidence type="ECO:0000256" key="2">
    <source>
        <dbReference type="SAM" id="MobiDB-lite"/>
    </source>
</evidence>
<accession>A0ABM3FY52</accession>
<dbReference type="InterPro" id="IPR053064">
    <property type="entry name" value="Ankyrin-MYND_domain-protein"/>
</dbReference>
<dbReference type="SMART" id="SM00248">
    <property type="entry name" value="ANK"/>
    <property type="match status" value="4"/>
</dbReference>
<feature type="compositionally biased region" description="Polar residues" evidence="2">
    <location>
        <begin position="218"/>
        <end position="230"/>
    </location>
</feature>
<feature type="repeat" description="ANK" evidence="1">
    <location>
        <begin position="347"/>
        <end position="379"/>
    </location>
</feature>
<dbReference type="PANTHER" id="PTHR15897">
    <property type="entry name" value="ANKYRIN REPEAT AND MYND DOMAIN PROTEIN 1"/>
    <property type="match status" value="1"/>
</dbReference>
<dbReference type="Pfam" id="PF00023">
    <property type="entry name" value="Ank"/>
    <property type="match status" value="1"/>
</dbReference>
<feature type="compositionally biased region" description="Basic and acidic residues" evidence="2">
    <location>
        <begin position="1332"/>
        <end position="1353"/>
    </location>
</feature>
<proteinExistence type="predicted"/>
<dbReference type="Proteomes" id="UP000829291">
    <property type="component" value="Chromosome 4"/>
</dbReference>
<dbReference type="PROSITE" id="PS50297">
    <property type="entry name" value="ANK_REP_REGION"/>
    <property type="match status" value="1"/>
</dbReference>
<feature type="region of interest" description="Disordered" evidence="2">
    <location>
        <begin position="212"/>
        <end position="234"/>
    </location>
</feature>
<protein>
    <submittedName>
        <fullName evidence="4">Uncharacterized protein LOC107226232 isoform X1</fullName>
    </submittedName>
</protein>
<name>A0ABM3FY52_NEOLC</name>
<evidence type="ECO:0000313" key="3">
    <source>
        <dbReference type="Proteomes" id="UP000829291"/>
    </source>
</evidence>
<dbReference type="SUPFAM" id="SSF48403">
    <property type="entry name" value="Ankyrin repeat"/>
    <property type="match status" value="2"/>
</dbReference>
<sequence>MMPRLAVKDEDKITILQYRRIVHLQKDAAKHLAENLIESLMHSRNFDKNALKRASELYNPQCKDNRALWFNKPRYDETFFGNESEQFTIDVLMTDQEIQLKIAENEEKSTTMMKDLAIDTTPQIHESRVVLEVLHDSVDIAAKEQYTRDDLNDDEQIKISNKYENKEEADYCGIKPARINSQIMNSTFFMGINHEEQWNIFRNSAVTIPPKFSKSESSDANSSPEEQLQGLSKKESSVEEFDDFGRIKVKGMQYTKKVLVTDLMAWNNSPISIELLKHVFKHHKFEKTLSFDVSKVLAGRRGSFRQGGAHENAAVELLKSCSDGLHKSIIMRLISSKNLCPDVADSRGNTGLLFAAARDRLEVIDVLLDLGANIDAINDECLTPLSLCILRLLELIHGVSNWSDAFLPKRRISEQTVDNDSTTFKNYEQWHGRISYESLVKRMPKQMDLTPAPTENLLSKFQPKYFSSNGESGSGTNAMNAMTDRAGPIKLLDPTNQHKSIGSQVNEKHPDVEDNHQISVAASQAQIQKYIFDMSPIMETFVSQRKSKISKPKSKNKIEIKTTDDRKPTDRKLFSKSNKPLMGLEKISNNNNREICAKIEKVHATISKLLQRGADPNFSQVPYPVTIMVIFTKTPSLLSELLEYGADPDTTLSKVDHYFTPLLILAILQPAYEHALMAKALLKAKANPSVRADSDYRSDVMERVRQNRCAEFLDSCQGMTALHLLAVRHDMDADTGEYLGTLIRAIYQYGRIKRSDLYQGHSPLSLAIFEGNFTATNALLRSTYVDVNEQLGIDLGNAMLMLESRLLQELLPPQLLQKFLELLLQYGGCPFESVNVLGEDYNQIEYGRKELMKLSNPVVSTTEIKEKGKKTNASKRSKSSKLSTATNFAKSMNFIETVAKEKLIRRIKANLVRGLMDLPVMLLPVENRLALLKEPLFKHAEAWMNAEDLAIIMETMNCSRSNVKGLVRLFVTACIPAYEKMVPEIDTLIQNETETIMNRVMPLVGPKKNVATAADYKVERASFDTETKNLNSIVVYPTETDPNRNKFKVCFECFGVHGKVLIVCPTCKQLYFCSQECNEKNVTLETNPHQCPIFYQKEWTRLERIAMILGIDPINCMLEKFQNPELYTDLEKQIGLFTEQRENNIGEQIENKADGDNVKSRKNPVPGLIFEKVNKEDDGGEINLQNIVKGGELIKNNSGAKNVGEAKIFSKEIDESYKDVKFKGKKIEDGNIKSKTEGEKTEYKTMNNKINNDEGYEMLSEKGKEYPVNDNYKIENSGGYGRKYKETSKKGIKLHKNEIEDSSSTFKNKFGNLEGKKGDRKPNYVDTRDHVQKNREDKPNKENWIKHTDKKNNELPSHAIKSPKKKHRHIAENNIPKKYINWLLKVSKSAGKNLDIDMLLLPYVVFAQGDTYFRILPSEQYSKSAGNYSLI</sequence>
<dbReference type="RefSeq" id="XP_046592935.1">
    <property type="nucleotide sequence ID" value="XM_046736979.1"/>
</dbReference>
<organism evidence="3 4">
    <name type="scientific">Neodiprion lecontei</name>
    <name type="common">Redheaded pine sawfly</name>
    <dbReference type="NCBI Taxonomy" id="441921"/>
    <lineage>
        <taxon>Eukaryota</taxon>
        <taxon>Metazoa</taxon>
        <taxon>Ecdysozoa</taxon>
        <taxon>Arthropoda</taxon>
        <taxon>Hexapoda</taxon>
        <taxon>Insecta</taxon>
        <taxon>Pterygota</taxon>
        <taxon>Neoptera</taxon>
        <taxon>Endopterygota</taxon>
        <taxon>Hymenoptera</taxon>
        <taxon>Tenthredinoidea</taxon>
        <taxon>Diprionidae</taxon>
        <taxon>Diprioninae</taxon>
        <taxon>Neodiprion</taxon>
    </lineage>
</organism>
<gene>
    <name evidence="4" type="primary">LOC107226232</name>
</gene>
<dbReference type="GeneID" id="107226232"/>
<evidence type="ECO:0000256" key="1">
    <source>
        <dbReference type="PROSITE-ProRule" id="PRU00023"/>
    </source>
</evidence>
<dbReference type="PROSITE" id="PS50088">
    <property type="entry name" value="ANK_REPEAT"/>
    <property type="match status" value="1"/>
</dbReference>
<dbReference type="PANTHER" id="PTHR15897:SF2">
    <property type="entry name" value="ANKYRIN REPEAT AND MYND DOMAIN-CONTAINING PROTEIN 1"/>
    <property type="match status" value="1"/>
</dbReference>
<keyword evidence="3" id="KW-1185">Reference proteome</keyword>
<feature type="region of interest" description="Disordered" evidence="2">
    <location>
        <begin position="1332"/>
        <end position="1368"/>
    </location>
</feature>
<keyword evidence="1" id="KW-0040">ANK repeat</keyword>
<reference evidence="4" key="1">
    <citation type="submission" date="2025-08" db="UniProtKB">
        <authorList>
            <consortium name="RefSeq"/>
        </authorList>
    </citation>
    <scope>IDENTIFICATION</scope>
    <source>
        <tissue evidence="4">Thorax and Abdomen</tissue>
    </source>
</reference>
<dbReference type="InterPro" id="IPR036770">
    <property type="entry name" value="Ankyrin_rpt-contain_sf"/>
</dbReference>